<reference evidence="1" key="1">
    <citation type="submission" date="2020-06" db="EMBL/GenBank/DDBJ databases">
        <authorList>
            <person name="Li T."/>
            <person name="Hu X."/>
            <person name="Zhang T."/>
            <person name="Song X."/>
            <person name="Zhang H."/>
            <person name="Dai N."/>
            <person name="Sheng W."/>
            <person name="Hou X."/>
            <person name="Wei L."/>
        </authorList>
    </citation>
    <scope>NUCLEOTIDE SEQUENCE</scope>
    <source>
        <strain evidence="1">KEN1</strain>
        <tissue evidence="1">Leaf</tissue>
    </source>
</reference>
<gene>
    <name evidence="1" type="ORF">Slati_4484900</name>
</gene>
<reference evidence="1" key="2">
    <citation type="journal article" date="2024" name="Plant">
        <title>Genomic evolution and insights into agronomic trait innovations of Sesamum species.</title>
        <authorList>
            <person name="Miao H."/>
            <person name="Wang L."/>
            <person name="Qu L."/>
            <person name="Liu H."/>
            <person name="Sun Y."/>
            <person name="Le M."/>
            <person name="Wang Q."/>
            <person name="Wei S."/>
            <person name="Zheng Y."/>
            <person name="Lin W."/>
            <person name="Duan Y."/>
            <person name="Cao H."/>
            <person name="Xiong S."/>
            <person name="Wang X."/>
            <person name="Wei L."/>
            <person name="Li C."/>
            <person name="Ma Q."/>
            <person name="Ju M."/>
            <person name="Zhao R."/>
            <person name="Li G."/>
            <person name="Mu C."/>
            <person name="Tian Q."/>
            <person name="Mei H."/>
            <person name="Zhang T."/>
            <person name="Gao T."/>
            <person name="Zhang H."/>
        </authorList>
    </citation>
    <scope>NUCLEOTIDE SEQUENCE</scope>
    <source>
        <strain evidence="1">KEN1</strain>
    </source>
</reference>
<evidence type="ECO:0000313" key="1">
    <source>
        <dbReference type="EMBL" id="KAL0395187.1"/>
    </source>
</evidence>
<name>A0AAW2SSH1_9LAMI</name>
<protein>
    <submittedName>
        <fullName evidence="1">Uncharacterized protein</fullName>
    </submittedName>
</protein>
<proteinExistence type="predicted"/>
<dbReference type="PANTHER" id="PTHR33116:SF78">
    <property type="entry name" value="OS12G0587133 PROTEIN"/>
    <property type="match status" value="1"/>
</dbReference>
<sequence length="146" mass="16322">MEQRISGWSHNNLSFAARTHLIESGMSVMCMYSRTAFVLPKGVIRITREEVEDILWRGNTGSGYGKVPWGQICQPVNKGGLSIIDAGAINLALMSRRQREWSATRTAEVSATLEHPPLIQVDFNGHVHTGNKENYGQPNVGWENTW</sequence>
<organism evidence="1">
    <name type="scientific">Sesamum latifolium</name>
    <dbReference type="NCBI Taxonomy" id="2727402"/>
    <lineage>
        <taxon>Eukaryota</taxon>
        <taxon>Viridiplantae</taxon>
        <taxon>Streptophyta</taxon>
        <taxon>Embryophyta</taxon>
        <taxon>Tracheophyta</taxon>
        <taxon>Spermatophyta</taxon>
        <taxon>Magnoliopsida</taxon>
        <taxon>eudicotyledons</taxon>
        <taxon>Gunneridae</taxon>
        <taxon>Pentapetalae</taxon>
        <taxon>asterids</taxon>
        <taxon>lamiids</taxon>
        <taxon>Lamiales</taxon>
        <taxon>Pedaliaceae</taxon>
        <taxon>Sesamum</taxon>
    </lineage>
</organism>
<comment type="caution">
    <text evidence="1">The sequence shown here is derived from an EMBL/GenBank/DDBJ whole genome shotgun (WGS) entry which is preliminary data.</text>
</comment>
<dbReference type="PANTHER" id="PTHR33116">
    <property type="entry name" value="REVERSE TRANSCRIPTASE ZINC-BINDING DOMAIN-CONTAINING PROTEIN-RELATED-RELATED"/>
    <property type="match status" value="1"/>
</dbReference>
<dbReference type="EMBL" id="JACGWN010000016">
    <property type="protein sequence ID" value="KAL0395187.1"/>
    <property type="molecule type" value="Genomic_DNA"/>
</dbReference>
<accession>A0AAW2SSH1</accession>
<dbReference type="AlphaFoldDB" id="A0AAW2SSH1"/>